<name>A0A5E4QE66_9NEOP</name>
<sequence length="130" mass="14158">MRKFMRTRASAAPAEPHESCALANGVSRANGVTRANGVNRVNGASRRDEPHSTLSRYWSGSSEEGASPQLWEDAEFPAGEVAGGRASSTHILWLRPHDLCPRPRFLGDAALEADLEPDREEPEPPEHFAA</sequence>
<protein>
    <submittedName>
        <fullName evidence="2">Uncharacterized protein</fullName>
    </submittedName>
</protein>
<organism evidence="2 3">
    <name type="scientific">Leptidea sinapis</name>
    <dbReference type="NCBI Taxonomy" id="189913"/>
    <lineage>
        <taxon>Eukaryota</taxon>
        <taxon>Metazoa</taxon>
        <taxon>Ecdysozoa</taxon>
        <taxon>Arthropoda</taxon>
        <taxon>Hexapoda</taxon>
        <taxon>Insecta</taxon>
        <taxon>Pterygota</taxon>
        <taxon>Neoptera</taxon>
        <taxon>Endopterygota</taxon>
        <taxon>Lepidoptera</taxon>
        <taxon>Glossata</taxon>
        <taxon>Ditrysia</taxon>
        <taxon>Papilionoidea</taxon>
        <taxon>Pieridae</taxon>
        <taxon>Dismorphiinae</taxon>
        <taxon>Leptidea</taxon>
    </lineage>
</organism>
<dbReference type="Proteomes" id="UP000324832">
    <property type="component" value="Unassembled WGS sequence"/>
</dbReference>
<dbReference type="SUPFAM" id="SSF54001">
    <property type="entry name" value="Cysteine proteinases"/>
    <property type="match status" value="1"/>
</dbReference>
<dbReference type="InterPro" id="IPR038765">
    <property type="entry name" value="Papain-like_cys_pep_sf"/>
</dbReference>
<feature type="region of interest" description="Disordered" evidence="1">
    <location>
        <begin position="33"/>
        <end position="68"/>
    </location>
</feature>
<keyword evidence="3" id="KW-1185">Reference proteome</keyword>
<proteinExistence type="predicted"/>
<evidence type="ECO:0000313" key="3">
    <source>
        <dbReference type="Proteomes" id="UP000324832"/>
    </source>
</evidence>
<dbReference type="EMBL" id="FZQP02002781">
    <property type="protein sequence ID" value="VVC96573.1"/>
    <property type="molecule type" value="Genomic_DNA"/>
</dbReference>
<reference evidence="2 3" key="1">
    <citation type="submission" date="2017-07" db="EMBL/GenBank/DDBJ databases">
        <authorList>
            <person name="Talla V."/>
            <person name="Backstrom N."/>
        </authorList>
    </citation>
    <scope>NUCLEOTIDE SEQUENCE [LARGE SCALE GENOMIC DNA]</scope>
</reference>
<feature type="compositionally biased region" description="Acidic residues" evidence="1">
    <location>
        <begin position="111"/>
        <end position="121"/>
    </location>
</feature>
<feature type="region of interest" description="Disordered" evidence="1">
    <location>
        <begin position="111"/>
        <end position="130"/>
    </location>
</feature>
<feature type="non-terminal residue" evidence="2">
    <location>
        <position position="130"/>
    </location>
</feature>
<feature type="compositionally biased region" description="Polar residues" evidence="1">
    <location>
        <begin position="52"/>
        <end position="64"/>
    </location>
</feature>
<evidence type="ECO:0000256" key="1">
    <source>
        <dbReference type="SAM" id="MobiDB-lite"/>
    </source>
</evidence>
<evidence type="ECO:0000313" key="2">
    <source>
        <dbReference type="EMBL" id="VVC96573.1"/>
    </source>
</evidence>
<dbReference type="AlphaFoldDB" id="A0A5E4QE66"/>
<accession>A0A5E4QE66</accession>
<gene>
    <name evidence="2" type="ORF">LSINAPIS_LOCUS8040</name>
</gene>